<dbReference type="Gene3D" id="1.10.10.2120">
    <property type="match status" value="1"/>
</dbReference>
<feature type="non-terminal residue" evidence="2">
    <location>
        <position position="322"/>
    </location>
</feature>
<protein>
    <recommendedName>
        <fullName evidence="1">Peptidase C45 hydrolase domain-containing protein</fullName>
    </recommendedName>
</protein>
<dbReference type="PANTHER" id="PTHR34180:SF1">
    <property type="entry name" value="BETA-ALANYL-DOPAMINE_CARCININE HYDROLASE"/>
    <property type="match status" value="1"/>
</dbReference>
<gene>
    <name evidence="2" type="ORF">S03H2_04824</name>
</gene>
<evidence type="ECO:0000313" key="2">
    <source>
        <dbReference type="EMBL" id="GAH22570.1"/>
    </source>
</evidence>
<accession>X1EQI5</accession>
<dbReference type="InterPro" id="IPR047794">
    <property type="entry name" value="C45_proenzyme-like"/>
</dbReference>
<dbReference type="Pfam" id="PF03417">
    <property type="entry name" value="AAT"/>
    <property type="match status" value="1"/>
</dbReference>
<dbReference type="NCBIfam" id="NF040521">
    <property type="entry name" value="C45_proenzyme"/>
    <property type="match status" value="1"/>
</dbReference>
<dbReference type="PANTHER" id="PTHR34180">
    <property type="entry name" value="PEPTIDASE C45"/>
    <property type="match status" value="1"/>
</dbReference>
<reference evidence="2" key="1">
    <citation type="journal article" date="2014" name="Front. Microbiol.">
        <title>High frequency of phylogenetically diverse reductive dehalogenase-homologous genes in deep subseafloor sedimentary metagenomes.</title>
        <authorList>
            <person name="Kawai M."/>
            <person name="Futagami T."/>
            <person name="Toyoda A."/>
            <person name="Takaki Y."/>
            <person name="Nishi S."/>
            <person name="Hori S."/>
            <person name="Arai W."/>
            <person name="Tsubouchi T."/>
            <person name="Morono Y."/>
            <person name="Uchiyama I."/>
            <person name="Ito T."/>
            <person name="Fujiyama A."/>
            <person name="Inagaki F."/>
            <person name="Takami H."/>
        </authorList>
    </citation>
    <scope>NUCLEOTIDE SEQUENCE</scope>
    <source>
        <strain evidence="2">Expedition CK06-06</strain>
    </source>
</reference>
<dbReference type="EMBL" id="BARU01001955">
    <property type="protein sequence ID" value="GAH22570.1"/>
    <property type="molecule type" value="Genomic_DNA"/>
</dbReference>
<comment type="caution">
    <text evidence="2">The sequence shown here is derived from an EMBL/GenBank/DDBJ whole genome shotgun (WGS) entry which is preliminary data.</text>
</comment>
<sequence>MIFLETEGSAYERGKIHGEALKKHIPRMMFEKITRHFGFTSYDLFAKDILDNTNFLSTAKKWTPDLIDEIQGIADGAKFDFNSIFVRQLIEEMGWYWILRASTENLQKLKDEFKTTTSQQCTALGVFDQTQDYPIIAQNADNSIGWVGVETLIHAKDPESSMEWYHIGYPGLIGIYGMNNCSVGACLNAMSPSLKKNLNGLGALFVSRLILNQKSLKDAVDIIQKLPHASGVNFLIGDGTGVVDYECSPNQVKQFLPYQGSTRVYHTNHPIENTDLDDEYLALLNKINFYGDYGFENWRVDTKTRLDYLKHNLQENSRSITV</sequence>
<dbReference type="InterPro" id="IPR005079">
    <property type="entry name" value="Peptidase_C45_hydrolase"/>
</dbReference>
<dbReference type="InterPro" id="IPR047801">
    <property type="entry name" value="Peptidase_C45"/>
</dbReference>
<dbReference type="AlphaFoldDB" id="X1EQI5"/>
<proteinExistence type="predicted"/>
<dbReference type="Gene3D" id="3.60.60.10">
    <property type="entry name" value="Penicillin V Acylase, Chain A"/>
    <property type="match status" value="1"/>
</dbReference>
<name>X1EQI5_9ZZZZ</name>
<organism evidence="2">
    <name type="scientific">marine sediment metagenome</name>
    <dbReference type="NCBI Taxonomy" id="412755"/>
    <lineage>
        <taxon>unclassified sequences</taxon>
        <taxon>metagenomes</taxon>
        <taxon>ecological metagenomes</taxon>
    </lineage>
</organism>
<feature type="domain" description="Peptidase C45 hydrolase" evidence="1">
    <location>
        <begin position="132"/>
        <end position="273"/>
    </location>
</feature>
<evidence type="ECO:0000259" key="1">
    <source>
        <dbReference type="Pfam" id="PF03417"/>
    </source>
</evidence>